<feature type="transmembrane region" description="Helical" evidence="1">
    <location>
        <begin position="86"/>
        <end position="109"/>
    </location>
</feature>
<dbReference type="EMBL" id="FLQY01000124">
    <property type="protein sequence ID" value="SBT07168.1"/>
    <property type="molecule type" value="Genomic_DNA"/>
</dbReference>
<evidence type="ECO:0008006" key="4">
    <source>
        <dbReference type="Google" id="ProtNLM"/>
    </source>
</evidence>
<name>A0A1A8XT90_9RHOO</name>
<dbReference type="AlphaFoldDB" id="A0A1A8XT90"/>
<evidence type="ECO:0000313" key="2">
    <source>
        <dbReference type="EMBL" id="SBT07168.1"/>
    </source>
</evidence>
<keyword evidence="3" id="KW-1185">Reference proteome</keyword>
<protein>
    <recommendedName>
        <fullName evidence="4">Transmembrane protein</fullName>
    </recommendedName>
</protein>
<organism evidence="2 3">
    <name type="scientific">Candidatus Propionivibrio aalborgensis</name>
    <dbReference type="NCBI Taxonomy" id="1860101"/>
    <lineage>
        <taxon>Bacteria</taxon>
        <taxon>Pseudomonadati</taxon>
        <taxon>Pseudomonadota</taxon>
        <taxon>Betaproteobacteria</taxon>
        <taxon>Rhodocyclales</taxon>
        <taxon>Rhodocyclaceae</taxon>
        <taxon>Propionivibrio</taxon>
    </lineage>
</organism>
<dbReference type="Proteomes" id="UP000199600">
    <property type="component" value="Unassembled WGS sequence"/>
</dbReference>
<sequence>MLDMLVRGRELDDQYNKTIKQWQERDRLGQRREWFLRILFFLPLSIALGCFPAQGIFEGRIKNFFVDVSWFSSQEYPYAYWNSDPYVFSFLVFFYTLIAFALMCPVLGVTHFGRRRKPRTRIEVDRQLKEFEKQVAARKDKMVEVGSPFGVKTYSPRVPPVLVAFVISVLFVCIIAGVINAGR</sequence>
<feature type="transmembrane region" description="Helical" evidence="1">
    <location>
        <begin position="34"/>
        <end position="57"/>
    </location>
</feature>
<evidence type="ECO:0000313" key="3">
    <source>
        <dbReference type="Proteomes" id="UP000199600"/>
    </source>
</evidence>
<reference evidence="2 3" key="1">
    <citation type="submission" date="2016-06" db="EMBL/GenBank/DDBJ databases">
        <authorList>
            <person name="Kjaerup R.B."/>
            <person name="Dalgaard T.S."/>
            <person name="Juul-Madsen H.R."/>
        </authorList>
    </citation>
    <scope>NUCLEOTIDE SEQUENCE [LARGE SCALE GENOMIC DNA]</scope>
    <source>
        <strain evidence="2">2</strain>
    </source>
</reference>
<proteinExistence type="predicted"/>
<keyword evidence="1" id="KW-0472">Membrane</keyword>
<accession>A0A1A8XT90</accession>
<keyword evidence="1" id="KW-0812">Transmembrane</keyword>
<keyword evidence="1" id="KW-1133">Transmembrane helix</keyword>
<evidence type="ECO:0000256" key="1">
    <source>
        <dbReference type="SAM" id="Phobius"/>
    </source>
</evidence>
<feature type="transmembrane region" description="Helical" evidence="1">
    <location>
        <begin position="161"/>
        <end position="181"/>
    </location>
</feature>
<gene>
    <name evidence="2" type="ORF">PROAA_210044</name>
</gene>